<dbReference type="NCBIfam" id="NF002458">
    <property type="entry name" value="PRK01641.1"/>
    <property type="match status" value="1"/>
</dbReference>
<protein>
    <recommendedName>
        <fullName evidence="6">3-isopropylmalate dehydratase</fullName>
        <ecNumber evidence="6">4.2.1.33</ecNumber>
    </recommendedName>
</protein>
<dbReference type="CDD" id="cd01577">
    <property type="entry name" value="IPMI_Swivel"/>
    <property type="match status" value="1"/>
</dbReference>
<dbReference type="InterPro" id="IPR000573">
    <property type="entry name" value="AconitaseA/IPMdHydase_ssu_swvl"/>
</dbReference>
<comment type="catalytic activity">
    <reaction evidence="1">
        <text>(2R,3S)-3-isopropylmalate = (2S)-2-isopropylmalate</text>
        <dbReference type="Rhea" id="RHEA:32287"/>
        <dbReference type="ChEBI" id="CHEBI:1178"/>
        <dbReference type="ChEBI" id="CHEBI:35121"/>
        <dbReference type="EC" id="4.2.1.33"/>
    </reaction>
</comment>
<dbReference type="EC" id="4.2.1.33" evidence="6"/>
<dbReference type="GO" id="GO:0003861">
    <property type="term" value="F:3-isopropylmalate dehydratase activity"/>
    <property type="evidence" value="ECO:0007669"/>
    <property type="project" value="UniProtKB-EC"/>
</dbReference>
<name>A0A1R4GMF5_BREDI</name>
<evidence type="ECO:0000256" key="7">
    <source>
        <dbReference type="ARBA" id="ARBA00022430"/>
    </source>
</evidence>
<evidence type="ECO:0000313" key="13">
    <source>
        <dbReference type="Proteomes" id="UP000195766"/>
    </source>
</evidence>
<evidence type="ECO:0000256" key="8">
    <source>
        <dbReference type="ARBA" id="ARBA00022605"/>
    </source>
</evidence>
<evidence type="ECO:0000256" key="6">
    <source>
        <dbReference type="ARBA" id="ARBA00011998"/>
    </source>
</evidence>
<dbReference type="InterPro" id="IPR015928">
    <property type="entry name" value="Aconitase/3IPM_dehydase_swvl"/>
</dbReference>
<comment type="similarity">
    <text evidence="4">Belongs to the LeuD family. LeuD type 1 subfamily.</text>
</comment>
<dbReference type="Gene3D" id="3.20.19.10">
    <property type="entry name" value="Aconitase, domain 4"/>
    <property type="match status" value="1"/>
</dbReference>
<dbReference type="InterPro" id="IPR050075">
    <property type="entry name" value="LeuD"/>
</dbReference>
<dbReference type="GO" id="GO:0009098">
    <property type="term" value="P:L-leucine biosynthetic process"/>
    <property type="evidence" value="ECO:0007669"/>
    <property type="project" value="UniProtKB-UniPathway"/>
</dbReference>
<dbReference type="AlphaFoldDB" id="A0A1R4GMF5"/>
<comment type="function">
    <text evidence="2">Catalyzes the isomerization between 2-isopropylmalate and 3-isopropylmalate, via the formation of 2-isopropylmaleate.</text>
</comment>
<comment type="pathway">
    <text evidence="3">Amino-acid biosynthesis; L-leucine biosynthesis; L-leucine from 3-methyl-2-oxobutanoate: step 2/4.</text>
</comment>
<keyword evidence="7" id="KW-0432">Leucine biosynthesis</keyword>
<evidence type="ECO:0000259" key="11">
    <source>
        <dbReference type="Pfam" id="PF00694"/>
    </source>
</evidence>
<dbReference type="RefSeq" id="WP_087141594.1">
    <property type="nucleotide sequence ID" value="NZ_FUIE01000080.1"/>
</dbReference>
<dbReference type="SUPFAM" id="SSF52016">
    <property type="entry name" value="LeuD/IlvD-like"/>
    <property type="match status" value="1"/>
</dbReference>
<proteinExistence type="inferred from homology"/>
<dbReference type="PANTHER" id="PTHR43345:SF5">
    <property type="entry name" value="3-ISOPROPYLMALATE DEHYDRATASE SMALL SUBUNIT"/>
    <property type="match status" value="1"/>
</dbReference>
<dbReference type="Proteomes" id="UP000195766">
    <property type="component" value="Unassembled WGS sequence"/>
</dbReference>
<organism evidence="12 13">
    <name type="scientific">Brevundimonas diminuta 3F5N</name>
    <dbReference type="NCBI Taxonomy" id="1255603"/>
    <lineage>
        <taxon>Bacteria</taxon>
        <taxon>Pseudomonadati</taxon>
        <taxon>Pseudomonadota</taxon>
        <taxon>Alphaproteobacteria</taxon>
        <taxon>Caulobacterales</taxon>
        <taxon>Caulobacteraceae</taxon>
        <taxon>Brevundimonas</taxon>
    </lineage>
</organism>
<dbReference type="NCBIfam" id="TIGR00171">
    <property type="entry name" value="leuD"/>
    <property type="match status" value="1"/>
</dbReference>
<evidence type="ECO:0000256" key="1">
    <source>
        <dbReference type="ARBA" id="ARBA00000491"/>
    </source>
</evidence>
<accession>A0A1R4GMF5</accession>
<evidence type="ECO:0000313" key="12">
    <source>
        <dbReference type="EMBL" id="SJM69349.1"/>
    </source>
</evidence>
<evidence type="ECO:0000256" key="10">
    <source>
        <dbReference type="ARBA" id="ARBA00023304"/>
    </source>
</evidence>
<evidence type="ECO:0000256" key="5">
    <source>
        <dbReference type="ARBA" id="ARBA00011271"/>
    </source>
</evidence>
<evidence type="ECO:0000256" key="3">
    <source>
        <dbReference type="ARBA" id="ARBA00004729"/>
    </source>
</evidence>
<sequence length="201" mass="22229">MSEAFRTLTSKTLTLSQANIDTDQIIPARFLTTTTREGLGAHAFHDWRYEADGSPKPEAVLNRIDPTEQRILLAGPNFACGSSREHAPWALLDYGFRAVISTEIADIFTSNALKNGFLPIVVDQAVWDDLAAHPEQPVTIDLDANEIRRGNAPAVPFKVEAFARQCLLDGVDALGWLQSKLPYVATFERLRNDAPQPETAR</sequence>
<evidence type="ECO:0000256" key="2">
    <source>
        <dbReference type="ARBA" id="ARBA00002695"/>
    </source>
</evidence>
<reference evidence="12 13" key="1">
    <citation type="submission" date="2017-02" db="EMBL/GenBank/DDBJ databases">
        <authorList>
            <person name="Peterson S.W."/>
        </authorList>
    </citation>
    <scope>NUCLEOTIDE SEQUENCE [LARGE SCALE GENOMIC DNA]</scope>
    <source>
        <strain evidence="12 13">3F5N</strain>
    </source>
</reference>
<dbReference type="GO" id="GO:0009316">
    <property type="term" value="C:3-isopropylmalate dehydratase complex"/>
    <property type="evidence" value="ECO:0007669"/>
    <property type="project" value="InterPro"/>
</dbReference>
<dbReference type="InterPro" id="IPR033940">
    <property type="entry name" value="IPMI_Swivel"/>
</dbReference>
<dbReference type="PANTHER" id="PTHR43345">
    <property type="entry name" value="3-ISOPROPYLMALATE DEHYDRATASE SMALL SUBUNIT 2-RELATED-RELATED"/>
    <property type="match status" value="1"/>
</dbReference>
<evidence type="ECO:0000256" key="4">
    <source>
        <dbReference type="ARBA" id="ARBA00009845"/>
    </source>
</evidence>
<dbReference type="Pfam" id="PF00694">
    <property type="entry name" value="Aconitase_C"/>
    <property type="match status" value="1"/>
</dbReference>
<feature type="domain" description="Aconitase A/isopropylmalate dehydratase small subunit swivel" evidence="11">
    <location>
        <begin position="4"/>
        <end position="124"/>
    </location>
</feature>
<keyword evidence="10" id="KW-0100">Branched-chain amino acid biosynthesis</keyword>
<keyword evidence="8" id="KW-0028">Amino-acid biosynthesis</keyword>
<dbReference type="OrthoDB" id="9777465at2"/>
<dbReference type="EMBL" id="FUIE01000080">
    <property type="protein sequence ID" value="SJM69349.1"/>
    <property type="molecule type" value="Genomic_DNA"/>
</dbReference>
<dbReference type="InterPro" id="IPR004431">
    <property type="entry name" value="3-IsopropMal_deHydase_ssu"/>
</dbReference>
<dbReference type="UniPathway" id="UPA00048">
    <property type="reaction ID" value="UER00071"/>
</dbReference>
<keyword evidence="9 12" id="KW-0456">Lyase</keyword>
<comment type="subunit">
    <text evidence="5">Heterodimer of LeuC and LeuD.</text>
</comment>
<evidence type="ECO:0000256" key="9">
    <source>
        <dbReference type="ARBA" id="ARBA00023239"/>
    </source>
</evidence>
<gene>
    <name evidence="12" type="ORF">FM111_14060</name>
</gene>